<dbReference type="EMBL" id="JAZHXI010000008">
    <property type="protein sequence ID" value="KAL2068497.1"/>
    <property type="molecule type" value="Genomic_DNA"/>
</dbReference>
<evidence type="ECO:0000256" key="3">
    <source>
        <dbReference type="SAM" id="MobiDB-lite"/>
    </source>
</evidence>
<dbReference type="InterPro" id="IPR052210">
    <property type="entry name" value="LysM1-like"/>
</dbReference>
<feature type="chain" id="PRO_5046617732" description="LysM domain-containing protein" evidence="4">
    <location>
        <begin position="19"/>
        <end position="597"/>
    </location>
</feature>
<sequence>MYLHYHLIAFSLVSSVLATTKHRHAARATTTTSTAPSAPTQPGTTANCNKFHTVVSGDDCGVLELKYGINHTQFITWNPAVSQDCQDNFWPKYAYCVGIAIPTGPTQPGTVSNCNKYHTVVKGDDCGTLESKYGITHTQFITWNPAVSQNCLDNFWLGNSYCVGVGAGTETSSTVTSTRISSSTKISTSRPITTANATYSIANPVVEWNITSTTVDKLWPPTQTQAGQPSYCNKWHLVKSGESCETVVTLYDTTLDMVDLLAWNPTLGQDCSGLFYNWWVCVGIQEQSSLTLVYPTDGTAPVSIPEPTEFTPIPSPTINSSFVPAPTQAGLSSDCQGFYKAVADDTCPKLLVQFEYLTLDNFLAWNPALDSSCAIWVDYYYCIANPSSPSSLPFPPTVTARASPVQNGIISTCVSWYMMTVSDTCSSISLMFGTFSTADFKSWNPAVDVGGDCADIREGYWYCVATPETPKTRTAEVPTTSFPADDGPTATGTTTRSTFSPTSSTSMKTTTTTTPTAVATPVPTQSGMISGCVGFYYVNAGEGCWDIANTNGISLDNFYAWNKAAAPDCSGLWSNVYVCIRISGSATTIAPKPTSKV</sequence>
<dbReference type="Pfam" id="PF01476">
    <property type="entry name" value="LysM"/>
    <property type="match status" value="2"/>
</dbReference>
<dbReference type="PROSITE" id="PS51782">
    <property type="entry name" value="LYSM"/>
    <property type="match status" value="6"/>
</dbReference>
<feature type="domain" description="LysM" evidence="5">
    <location>
        <begin position="50"/>
        <end position="97"/>
    </location>
</feature>
<dbReference type="PANTHER" id="PTHR34997">
    <property type="entry name" value="AM15"/>
    <property type="match status" value="1"/>
</dbReference>
<keyword evidence="4" id="KW-0732">Signal</keyword>
<accession>A0ABR4CEV9</accession>
<dbReference type="PANTHER" id="PTHR34997:SF1">
    <property type="entry name" value="PEPTIDOGLYCAN-BINDING LYSIN DOMAIN"/>
    <property type="match status" value="1"/>
</dbReference>
<dbReference type="CDD" id="cd00118">
    <property type="entry name" value="LysM"/>
    <property type="match status" value="4"/>
</dbReference>
<dbReference type="Proteomes" id="UP001595075">
    <property type="component" value="Unassembled WGS sequence"/>
</dbReference>
<evidence type="ECO:0000256" key="2">
    <source>
        <dbReference type="ARBA" id="ARBA00023026"/>
    </source>
</evidence>
<evidence type="ECO:0000256" key="1">
    <source>
        <dbReference type="ARBA" id="ARBA00022669"/>
    </source>
</evidence>
<evidence type="ECO:0000256" key="4">
    <source>
        <dbReference type="SAM" id="SignalP"/>
    </source>
</evidence>
<gene>
    <name evidence="6" type="ORF">VTL71DRAFT_14834</name>
</gene>
<evidence type="ECO:0000313" key="6">
    <source>
        <dbReference type="EMBL" id="KAL2068497.1"/>
    </source>
</evidence>
<dbReference type="SMART" id="SM00257">
    <property type="entry name" value="LysM"/>
    <property type="match status" value="5"/>
</dbReference>
<dbReference type="SUPFAM" id="SSF54106">
    <property type="entry name" value="LysM domain"/>
    <property type="match status" value="3"/>
</dbReference>
<feature type="domain" description="LysM" evidence="5">
    <location>
        <begin position="116"/>
        <end position="163"/>
    </location>
</feature>
<dbReference type="InterPro" id="IPR018392">
    <property type="entry name" value="LysM"/>
</dbReference>
<evidence type="ECO:0000313" key="7">
    <source>
        <dbReference type="Proteomes" id="UP001595075"/>
    </source>
</evidence>
<feature type="domain" description="LysM" evidence="5">
    <location>
        <begin position="534"/>
        <end position="580"/>
    </location>
</feature>
<keyword evidence="1" id="KW-0147">Chitin-binding</keyword>
<keyword evidence="7" id="KW-1185">Reference proteome</keyword>
<name>A0ABR4CEV9_9HELO</name>
<feature type="domain" description="LysM" evidence="5">
    <location>
        <begin position="415"/>
        <end position="464"/>
    </location>
</feature>
<dbReference type="InterPro" id="IPR036779">
    <property type="entry name" value="LysM_dom_sf"/>
</dbReference>
<feature type="region of interest" description="Disordered" evidence="3">
    <location>
        <begin position="473"/>
        <end position="519"/>
    </location>
</feature>
<feature type="domain" description="LysM" evidence="5">
    <location>
        <begin position="234"/>
        <end position="282"/>
    </location>
</feature>
<protein>
    <recommendedName>
        <fullName evidence="5">LysM domain-containing protein</fullName>
    </recommendedName>
</protein>
<evidence type="ECO:0000259" key="5">
    <source>
        <dbReference type="PROSITE" id="PS51782"/>
    </source>
</evidence>
<feature type="domain" description="LysM" evidence="5">
    <location>
        <begin position="337"/>
        <end position="383"/>
    </location>
</feature>
<proteinExistence type="predicted"/>
<organism evidence="6 7">
    <name type="scientific">Oculimacula yallundae</name>
    <dbReference type="NCBI Taxonomy" id="86028"/>
    <lineage>
        <taxon>Eukaryota</taxon>
        <taxon>Fungi</taxon>
        <taxon>Dikarya</taxon>
        <taxon>Ascomycota</taxon>
        <taxon>Pezizomycotina</taxon>
        <taxon>Leotiomycetes</taxon>
        <taxon>Helotiales</taxon>
        <taxon>Ploettnerulaceae</taxon>
        <taxon>Oculimacula</taxon>
    </lineage>
</organism>
<reference evidence="6 7" key="1">
    <citation type="journal article" date="2024" name="Commun. Biol.">
        <title>Comparative genomic analysis of thermophilic fungi reveals convergent evolutionary adaptations and gene losses.</title>
        <authorList>
            <person name="Steindorff A.S."/>
            <person name="Aguilar-Pontes M.V."/>
            <person name="Robinson A.J."/>
            <person name="Andreopoulos B."/>
            <person name="LaButti K."/>
            <person name="Kuo A."/>
            <person name="Mondo S."/>
            <person name="Riley R."/>
            <person name="Otillar R."/>
            <person name="Haridas S."/>
            <person name="Lipzen A."/>
            <person name="Grimwood J."/>
            <person name="Schmutz J."/>
            <person name="Clum A."/>
            <person name="Reid I.D."/>
            <person name="Moisan M.C."/>
            <person name="Butler G."/>
            <person name="Nguyen T.T.M."/>
            <person name="Dewar K."/>
            <person name="Conant G."/>
            <person name="Drula E."/>
            <person name="Henrissat B."/>
            <person name="Hansel C."/>
            <person name="Singer S."/>
            <person name="Hutchinson M.I."/>
            <person name="de Vries R.P."/>
            <person name="Natvig D.O."/>
            <person name="Powell A.J."/>
            <person name="Tsang A."/>
            <person name="Grigoriev I.V."/>
        </authorList>
    </citation>
    <scope>NUCLEOTIDE SEQUENCE [LARGE SCALE GENOMIC DNA]</scope>
    <source>
        <strain evidence="6 7">CBS 494.80</strain>
    </source>
</reference>
<comment type="caution">
    <text evidence="6">The sequence shown here is derived from an EMBL/GenBank/DDBJ whole genome shotgun (WGS) entry which is preliminary data.</text>
</comment>
<dbReference type="Gene3D" id="3.10.350.10">
    <property type="entry name" value="LysM domain"/>
    <property type="match status" value="6"/>
</dbReference>
<feature type="compositionally biased region" description="Low complexity" evidence="3">
    <location>
        <begin position="488"/>
        <end position="519"/>
    </location>
</feature>
<feature type="signal peptide" evidence="4">
    <location>
        <begin position="1"/>
        <end position="18"/>
    </location>
</feature>
<keyword evidence="2" id="KW-0843">Virulence</keyword>